<dbReference type="SUPFAM" id="SSF56300">
    <property type="entry name" value="Metallo-dependent phosphatases"/>
    <property type="match status" value="1"/>
</dbReference>
<dbReference type="PANTHER" id="PTHR12905">
    <property type="entry name" value="METALLOPHOSPHOESTERASE"/>
    <property type="match status" value="1"/>
</dbReference>
<reference evidence="3 4" key="1">
    <citation type="submission" date="2024-11" db="EMBL/GenBank/DDBJ databases">
        <title>Chromosome-level genome assembly of the freshwater bivalve Anodonta woodiana.</title>
        <authorList>
            <person name="Chen X."/>
        </authorList>
    </citation>
    <scope>NUCLEOTIDE SEQUENCE [LARGE SCALE GENOMIC DNA]</scope>
    <source>
        <strain evidence="3">MN2024</strain>
        <tissue evidence="3">Gills</tissue>
    </source>
</reference>
<evidence type="ECO:0000259" key="2">
    <source>
        <dbReference type="Pfam" id="PF00149"/>
    </source>
</evidence>
<name>A0ABD3XFE8_SINWO</name>
<gene>
    <name evidence="3" type="ORF">ACJMK2_024439</name>
</gene>
<evidence type="ECO:0000313" key="4">
    <source>
        <dbReference type="Proteomes" id="UP001634394"/>
    </source>
</evidence>
<comment type="similarity">
    <text evidence="1">Belongs to the UPF0046 family.</text>
</comment>
<dbReference type="InterPro" id="IPR029052">
    <property type="entry name" value="Metallo-depent_PP-like"/>
</dbReference>
<organism evidence="3 4">
    <name type="scientific">Sinanodonta woodiana</name>
    <name type="common">Chinese pond mussel</name>
    <name type="synonym">Anodonta woodiana</name>
    <dbReference type="NCBI Taxonomy" id="1069815"/>
    <lineage>
        <taxon>Eukaryota</taxon>
        <taxon>Metazoa</taxon>
        <taxon>Spiralia</taxon>
        <taxon>Lophotrochozoa</taxon>
        <taxon>Mollusca</taxon>
        <taxon>Bivalvia</taxon>
        <taxon>Autobranchia</taxon>
        <taxon>Heteroconchia</taxon>
        <taxon>Palaeoheterodonta</taxon>
        <taxon>Unionida</taxon>
        <taxon>Unionoidea</taxon>
        <taxon>Unionidae</taxon>
        <taxon>Unioninae</taxon>
        <taxon>Sinanodonta</taxon>
    </lineage>
</organism>
<keyword evidence="4" id="KW-1185">Reference proteome</keyword>
<comment type="caution">
    <text evidence="3">The sequence shown here is derived from an EMBL/GenBank/DDBJ whole genome shotgun (WGS) entry which is preliminary data.</text>
</comment>
<evidence type="ECO:0000256" key="1">
    <source>
        <dbReference type="ARBA" id="ARBA00007993"/>
    </source>
</evidence>
<evidence type="ECO:0000313" key="3">
    <source>
        <dbReference type="EMBL" id="KAL3884291.1"/>
    </source>
</evidence>
<dbReference type="PANTHER" id="PTHR12905:SF0">
    <property type="entry name" value="CALCINEURIN-LIKE PHOSPHOESTERASE DOMAIN-CONTAINING PROTEIN"/>
    <property type="match status" value="1"/>
</dbReference>
<accession>A0ABD3XFE8</accession>
<dbReference type="InterPro" id="IPR004843">
    <property type="entry name" value="Calcineurin-like_PHP"/>
</dbReference>
<protein>
    <recommendedName>
        <fullName evidence="2">Calcineurin-like phosphoesterase domain-containing protein</fullName>
    </recommendedName>
</protein>
<dbReference type="AlphaFoldDB" id="A0ABD3XFE8"/>
<dbReference type="Pfam" id="PF00149">
    <property type="entry name" value="Metallophos"/>
    <property type="match status" value="1"/>
</dbReference>
<dbReference type="CDD" id="cd07379">
    <property type="entry name" value="MPP_239FB"/>
    <property type="match status" value="1"/>
</dbReference>
<dbReference type="Gene3D" id="3.60.21.10">
    <property type="match status" value="1"/>
</dbReference>
<dbReference type="Proteomes" id="UP001634394">
    <property type="component" value="Unassembled WGS sequence"/>
</dbReference>
<sequence length="432" mass="47296">MKKMKTVSSDNQVQVHPFTNSSTFAWQEIRVHQKVGKVTPMDPSAPILADHIRFVCLSDTHLQIEKGQIKIPDGDVLLHAGDFTNTGLPIEVKTFNDFLGTLPHKLKIVIAGNHELSFDYNLVKNDRQHLSRYGWTRSIMETMCSEYGITSVKELMTNCVYLQDSGVSVCGINIWGSPWQPVFCGWGFNLERGQPLLDKWNLIPESTDILITHGPPIGYGDRCFDGQHVGCVELLSTVQQRVRPKYHLFGHIHEDYGMKTDGYTTFINASICTVKYRPTNPPVVFDIPVPEGFSKADLIEIKLLKPMISEKITTGSLTSTASVTTTVVPVTTAAVPVTTATVPATTATVPATTATVPATTATVPVLLETITAAPLTILKEPMTTSTFLVTNTTFPMTTSIAPKTAYTLPQTTSAVPITTPASQDWLSDSSIM</sequence>
<dbReference type="EMBL" id="JBJQND010000002">
    <property type="protein sequence ID" value="KAL3884291.1"/>
    <property type="molecule type" value="Genomic_DNA"/>
</dbReference>
<dbReference type="InterPro" id="IPR051693">
    <property type="entry name" value="UPF0046_metallophosphoest"/>
</dbReference>
<proteinExistence type="inferred from homology"/>
<feature type="domain" description="Calcineurin-like phosphoesterase" evidence="2">
    <location>
        <begin position="53"/>
        <end position="254"/>
    </location>
</feature>